<gene>
    <name evidence="1" type="ORF">RRG08_009680</name>
</gene>
<reference evidence="1" key="1">
    <citation type="journal article" date="2023" name="G3 (Bethesda)">
        <title>A reference genome for the long-term kleptoplast-retaining sea slug Elysia crispata morphotype clarki.</title>
        <authorList>
            <person name="Eastman K.E."/>
            <person name="Pendleton A.L."/>
            <person name="Shaikh M.A."/>
            <person name="Suttiyut T."/>
            <person name="Ogas R."/>
            <person name="Tomko P."/>
            <person name="Gavelis G."/>
            <person name="Widhalm J.R."/>
            <person name="Wisecaver J.H."/>
        </authorList>
    </citation>
    <scope>NUCLEOTIDE SEQUENCE</scope>
    <source>
        <strain evidence="1">ECLA1</strain>
    </source>
</reference>
<evidence type="ECO:0000313" key="1">
    <source>
        <dbReference type="EMBL" id="KAK3788134.1"/>
    </source>
</evidence>
<proteinExistence type="predicted"/>
<protein>
    <submittedName>
        <fullName evidence="1">Uncharacterized protein</fullName>
    </submittedName>
</protein>
<dbReference type="AlphaFoldDB" id="A0AAE1AHM2"/>
<evidence type="ECO:0000313" key="2">
    <source>
        <dbReference type="Proteomes" id="UP001283361"/>
    </source>
</evidence>
<organism evidence="1 2">
    <name type="scientific">Elysia crispata</name>
    <name type="common">lettuce slug</name>
    <dbReference type="NCBI Taxonomy" id="231223"/>
    <lineage>
        <taxon>Eukaryota</taxon>
        <taxon>Metazoa</taxon>
        <taxon>Spiralia</taxon>
        <taxon>Lophotrochozoa</taxon>
        <taxon>Mollusca</taxon>
        <taxon>Gastropoda</taxon>
        <taxon>Heterobranchia</taxon>
        <taxon>Euthyneura</taxon>
        <taxon>Panpulmonata</taxon>
        <taxon>Sacoglossa</taxon>
        <taxon>Placobranchoidea</taxon>
        <taxon>Plakobranchidae</taxon>
        <taxon>Elysia</taxon>
    </lineage>
</organism>
<name>A0AAE1AHM2_9GAST</name>
<dbReference type="EMBL" id="JAWDGP010001798">
    <property type="protein sequence ID" value="KAK3788134.1"/>
    <property type="molecule type" value="Genomic_DNA"/>
</dbReference>
<keyword evidence="2" id="KW-1185">Reference proteome</keyword>
<sequence length="262" mass="29375">MRLPGRGDVRTKLADCITKDDTKGRAYCEYCQKYPNYSGRGKATLLDHIKTPKHLGYCKVRLTNYGIGSYAATPKLKDLFSIFAGKPSNPRTACPSAQSYSASDSPKTTEIKTAVSITDRVANLEAMFLSVIADNTLATTIAPVLVQLVQETSKDSAALAKSYAATRWLSCFDAAANTLKMFPALQLFFYSFLNSTDQRIYKEVIKNILSEHKVSFEVRKRIKHIMESLGEKKLTTDGQKRKERILKNLMFTPSDTRMLLQF</sequence>
<dbReference type="Proteomes" id="UP001283361">
    <property type="component" value="Unassembled WGS sequence"/>
</dbReference>
<accession>A0AAE1AHM2</accession>
<comment type="caution">
    <text evidence="1">The sequence shown here is derived from an EMBL/GenBank/DDBJ whole genome shotgun (WGS) entry which is preliminary data.</text>
</comment>